<accession>A0A3A1VLJ9</accession>
<dbReference type="AlphaFoldDB" id="A0A3A1VLJ9"/>
<evidence type="ECO:0000259" key="1">
    <source>
        <dbReference type="Pfam" id="PF04068"/>
    </source>
</evidence>
<dbReference type="EMBL" id="QXQA01000001">
    <property type="protein sequence ID" value="RIX60642.1"/>
    <property type="molecule type" value="Genomic_DNA"/>
</dbReference>
<protein>
    <recommendedName>
        <fullName evidence="1">RNase L inhibitor RLI-like possible metal-binding domain-containing protein</fullName>
    </recommendedName>
</protein>
<sequence>MYITQKPAKCHYKRLIRFCYVSYIDITLNSDV</sequence>
<gene>
    <name evidence="2" type="ORF">D3P08_02750</name>
</gene>
<reference evidence="2 3" key="1">
    <citation type="submission" date="2018-09" db="EMBL/GenBank/DDBJ databases">
        <title>Paenibacillus aracenensis nov. sp. isolated from a cave in southern Spain.</title>
        <authorList>
            <person name="Jurado V."/>
            <person name="Gutierrez-Patricio S."/>
            <person name="Gonzalez-Pimentel J.L."/>
            <person name="Miller A.Z."/>
            <person name="Laiz L."/>
            <person name="Saiz-Jimenez C."/>
        </authorList>
    </citation>
    <scope>NUCLEOTIDE SEQUENCE [LARGE SCALE GENOMIC DNA]</scope>
    <source>
        <strain evidence="2 3">DSM 22867</strain>
    </source>
</reference>
<dbReference type="Proteomes" id="UP000266482">
    <property type="component" value="Unassembled WGS sequence"/>
</dbReference>
<comment type="caution">
    <text evidence="2">The sequence shown here is derived from an EMBL/GenBank/DDBJ whole genome shotgun (WGS) entry which is preliminary data.</text>
</comment>
<name>A0A3A1VLJ9_9BACL</name>
<organism evidence="2 3">
    <name type="scientific">Paenibacillus nanensis</name>
    <dbReference type="NCBI Taxonomy" id="393251"/>
    <lineage>
        <taxon>Bacteria</taxon>
        <taxon>Bacillati</taxon>
        <taxon>Bacillota</taxon>
        <taxon>Bacilli</taxon>
        <taxon>Bacillales</taxon>
        <taxon>Paenibacillaceae</taxon>
        <taxon>Paenibacillus</taxon>
    </lineage>
</organism>
<feature type="domain" description="RNase L inhibitor RLI-like possible metal-binding" evidence="1">
    <location>
        <begin position="6"/>
        <end position="21"/>
    </location>
</feature>
<dbReference type="Pfam" id="PF04068">
    <property type="entry name" value="Fer4_RLI"/>
    <property type="match status" value="1"/>
</dbReference>
<dbReference type="InterPro" id="IPR007209">
    <property type="entry name" value="RNaseL-inhib-like_metal-bd_dom"/>
</dbReference>
<evidence type="ECO:0000313" key="2">
    <source>
        <dbReference type="EMBL" id="RIX60642.1"/>
    </source>
</evidence>
<dbReference type="RefSeq" id="WP_119598017.1">
    <property type="nucleotide sequence ID" value="NZ_QXQA01000001.1"/>
</dbReference>
<proteinExistence type="predicted"/>
<evidence type="ECO:0000313" key="3">
    <source>
        <dbReference type="Proteomes" id="UP000266482"/>
    </source>
</evidence>
<keyword evidence="3" id="KW-1185">Reference proteome</keyword>